<name>A0A368EHG5_9PROT</name>
<proteinExistence type="predicted"/>
<feature type="transmembrane region" description="Helical" evidence="1">
    <location>
        <begin position="20"/>
        <end position="43"/>
    </location>
</feature>
<organism evidence="2 3">
    <name type="scientific">PS1 clade bacterium</name>
    <dbReference type="NCBI Taxonomy" id="2175152"/>
    <lineage>
        <taxon>Bacteria</taxon>
        <taxon>Pseudomonadati</taxon>
        <taxon>Pseudomonadota</taxon>
        <taxon>Alphaproteobacteria</taxon>
        <taxon>PS1 clade</taxon>
    </lineage>
</organism>
<feature type="transmembrane region" description="Helical" evidence="1">
    <location>
        <begin position="82"/>
        <end position="107"/>
    </location>
</feature>
<evidence type="ECO:0000256" key="1">
    <source>
        <dbReference type="SAM" id="Phobius"/>
    </source>
</evidence>
<sequence>MYFPIVRGMGINMADYWYPLLALPVTQKEVLLLILAVLLMGLFRRPTNPLLAALLAVSLTLIAKSVLFNLRPDGDLQTLDMLSYLLSISLGELLSRYIVLLLGVLIFRRLVKQFLPRRFFSRN</sequence>
<keyword evidence="1" id="KW-0812">Transmembrane</keyword>
<reference evidence="2 3" key="1">
    <citation type="journal article" date="2018" name="Microbiome">
        <title>Fine metagenomic profile of the Mediterranean stratified and mixed water columns revealed by assembly and recruitment.</title>
        <authorList>
            <person name="Haro-Moreno J.M."/>
            <person name="Lopez-Perez M."/>
            <person name="De La Torre J.R."/>
            <person name="Picazo A."/>
            <person name="Camacho A."/>
            <person name="Rodriguez-Valera F."/>
        </authorList>
    </citation>
    <scope>NUCLEOTIDE SEQUENCE [LARGE SCALE GENOMIC DNA]</scope>
    <source>
        <strain evidence="2">MED-G50</strain>
    </source>
</reference>
<evidence type="ECO:0000313" key="2">
    <source>
        <dbReference type="EMBL" id="RCL83650.1"/>
    </source>
</evidence>
<dbReference type="EMBL" id="QOQK01000027">
    <property type="protein sequence ID" value="RCL83650.1"/>
    <property type="molecule type" value="Genomic_DNA"/>
</dbReference>
<comment type="caution">
    <text evidence="2">The sequence shown here is derived from an EMBL/GenBank/DDBJ whole genome shotgun (WGS) entry which is preliminary data.</text>
</comment>
<dbReference type="Proteomes" id="UP000252289">
    <property type="component" value="Unassembled WGS sequence"/>
</dbReference>
<keyword evidence="1" id="KW-1133">Transmembrane helix</keyword>
<evidence type="ECO:0000313" key="3">
    <source>
        <dbReference type="Proteomes" id="UP000252289"/>
    </source>
</evidence>
<accession>A0A368EHG5</accession>
<protein>
    <submittedName>
        <fullName evidence="2">Uncharacterized protein</fullName>
    </submittedName>
</protein>
<keyword evidence="1" id="KW-0472">Membrane</keyword>
<gene>
    <name evidence="2" type="ORF">DBW64_05150</name>
</gene>
<feature type="transmembrane region" description="Helical" evidence="1">
    <location>
        <begin position="50"/>
        <end position="70"/>
    </location>
</feature>
<dbReference type="AlphaFoldDB" id="A0A368EHG5"/>